<gene>
    <name evidence="1" type="ORF">P4T90_22800</name>
</gene>
<reference evidence="1 2" key="1">
    <citation type="submission" date="2023-03" db="EMBL/GenBank/DDBJ databases">
        <title>Bacillus Genome Sequencing.</title>
        <authorList>
            <person name="Dunlap C."/>
        </authorList>
    </citation>
    <scope>NUCLEOTIDE SEQUENCE [LARGE SCALE GENOMIC DNA]</scope>
    <source>
        <strain evidence="1 2">B-23453</strain>
    </source>
</reference>
<proteinExistence type="predicted"/>
<accession>A0ABU6MN93</accession>
<dbReference type="RefSeq" id="WP_066262919.1">
    <property type="nucleotide sequence ID" value="NZ_JARMAB010000041.1"/>
</dbReference>
<name>A0ABU6MN93_9BACI</name>
<comment type="caution">
    <text evidence="1">The sequence shown here is derived from an EMBL/GenBank/DDBJ whole genome shotgun (WGS) entry which is preliminary data.</text>
</comment>
<evidence type="ECO:0000313" key="2">
    <source>
        <dbReference type="Proteomes" id="UP001341444"/>
    </source>
</evidence>
<organism evidence="1 2">
    <name type="scientific">Heyndrickxia acidicola</name>
    <dbReference type="NCBI Taxonomy" id="209389"/>
    <lineage>
        <taxon>Bacteria</taxon>
        <taxon>Bacillati</taxon>
        <taxon>Bacillota</taxon>
        <taxon>Bacilli</taxon>
        <taxon>Bacillales</taxon>
        <taxon>Bacillaceae</taxon>
        <taxon>Heyndrickxia</taxon>
    </lineage>
</organism>
<keyword evidence="2" id="KW-1185">Reference proteome</keyword>
<dbReference type="EMBL" id="JARMAB010000041">
    <property type="protein sequence ID" value="MED1205867.1"/>
    <property type="molecule type" value="Genomic_DNA"/>
</dbReference>
<protein>
    <submittedName>
        <fullName evidence="1">Uncharacterized protein</fullName>
    </submittedName>
</protein>
<evidence type="ECO:0000313" key="1">
    <source>
        <dbReference type="EMBL" id="MED1205867.1"/>
    </source>
</evidence>
<dbReference type="Proteomes" id="UP001341444">
    <property type="component" value="Unassembled WGS sequence"/>
</dbReference>
<sequence>MLSKIKGVKYLPEYTYPRYKVKLESPEGKYLIILFDYTQTSPMKSYKPLKVYYDGEFKEAKLSWYTQEVEKMTVSEFLSIIADKIDKKYNVNSQG</sequence>